<accession>A0A6J5NU86</accession>
<organism evidence="1">
    <name type="scientific">uncultured Caudovirales phage</name>
    <dbReference type="NCBI Taxonomy" id="2100421"/>
    <lineage>
        <taxon>Viruses</taxon>
        <taxon>Duplodnaviria</taxon>
        <taxon>Heunggongvirae</taxon>
        <taxon>Uroviricota</taxon>
        <taxon>Caudoviricetes</taxon>
        <taxon>Peduoviridae</taxon>
        <taxon>Maltschvirus</taxon>
        <taxon>Maltschvirus maltsch</taxon>
    </lineage>
</organism>
<gene>
    <name evidence="1" type="ORF">UFOVP731_12</name>
</gene>
<dbReference type="EMBL" id="LR796705">
    <property type="protein sequence ID" value="CAB4160728.1"/>
    <property type="molecule type" value="Genomic_DNA"/>
</dbReference>
<name>A0A6J5NU86_9CAUD</name>
<proteinExistence type="predicted"/>
<sequence>MALTATLSLSVGGTLTKNDFVSVVSDPISSGSNSFPAMSLELTTGTGASQSNVWHRSLRTLSASSGESIDLYGSIVDPFGTTISFSRITTVLIAIVDPDGTKTLLIGPQSTANYWVGPWATSTDSVNVKYWQAFVNASATGWPVTSGTADILRISNPSATSVQYVLWIVGS</sequence>
<protein>
    <submittedName>
        <fullName evidence="1">Uncharacterized protein</fullName>
    </submittedName>
</protein>
<reference evidence="1" key="1">
    <citation type="submission" date="2020-04" db="EMBL/GenBank/DDBJ databases">
        <authorList>
            <person name="Chiriac C."/>
            <person name="Salcher M."/>
            <person name="Ghai R."/>
            <person name="Kavagutti S V."/>
        </authorList>
    </citation>
    <scope>NUCLEOTIDE SEQUENCE</scope>
</reference>
<evidence type="ECO:0000313" key="1">
    <source>
        <dbReference type="EMBL" id="CAB4160728.1"/>
    </source>
</evidence>